<reference evidence="2 3" key="1">
    <citation type="submission" date="2013-07" db="EMBL/GenBank/DDBJ databases">
        <title>Comparative Genomic and Metabolomic Analysis of Twelve Strains of Pseudoalteromonas luteoviolacea.</title>
        <authorList>
            <person name="Vynne N.G."/>
            <person name="Mansson M."/>
            <person name="Gram L."/>
        </authorList>
    </citation>
    <scope>NUCLEOTIDE SEQUENCE [LARGE SCALE GENOMIC DNA]</scope>
    <source>
        <strain evidence="2 3">H33</strain>
    </source>
</reference>
<dbReference type="Proteomes" id="UP000076503">
    <property type="component" value="Unassembled WGS sequence"/>
</dbReference>
<proteinExistence type="predicted"/>
<evidence type="ECO:0000313" key="3">
    <source>
        <dbReference type="Proteomes" id="UP000076503"/>
    </source>
</evidence>
<dbReference type="AlphaFoldDB" id="A0A162AGY9"/>
<evidence type="ECO:0000313" key="2">
    <source>
        <dbReference type="EMBL" id="KZN49764.1"/>
    </source>
</evidence>
<dbReference type="EMBL" id="AUXZ01000080">
    <property type="protein sequence ID" value="KZN49764.1"/>
    <property type="molecule type" value="Genomic_DNA"/>
</dbReference>
<gene>
    <name evidence="2" type="ORF">N476_18400</name>
</gene>
<dbReference type="RefSeq" id="WP_063362380.1">
    <property type="nucleotide sequence ID" value="NZ_AUXZ01000080.1"/>
</dbReference>
<dbReference type="OrthoDB" id="6299676at2"/>
<organism evidence="2 3">
    <name type="scientific">Pseudoalteromonas luteoviolacea H33</name>
    <dbReference type="NCBI Taxonomy" id="1365251"/>
    <lineage>
        <taxon>Bacteria</taxon>
        <taxon>Pseudomonadati</taxon>
        <taxon>Pseudomonadota</taxon>
        <taxon>Gammaproteobacteria</taxon>
        <taxon>Alteromonadales</taxon>
        <taxon>Pseudoalteromonadaceae</taxon>
        <taxon>Pseudoalteromonas</taxon>
    </lineage>
</organism>
<comment type="caution">
    <text evidence="2">The sequence shown here is derived from an EMBL/GenBank/DDBJ whole genome shotgun (WGS) entry which is preliminary data.</text>
</comment>
<dbReference type="PATRIC" id="fig|1365251.3.peg.2986"/>
<feature type="signal peptide" evidence="1">
    <location>
        <begin position="1"/>
        <end position="19"/>
    </location>
</feature>
<sequence length="96" mass="10954">MLLNAIALVSTLTSFTYQANDVFTIEAYEERARLDSQVRNRCTSIPVSYSEVKVRINWAYNQGLITERASYWGKAYAYYPVIDMFSHQITAICKGG</sequence>
<name>A0A162AGY9_9GAMM</name>
<keyword evidence="1" id="KW-0732">Signal</keyword>
<accession>A0A162AGY9</accession>
<evidence type="ECO:0000256" key="1">
    <source>
        <dbReference type="SAM" id="SignalP"/>
    </source>
</evidence>
<feature type="chain" id="PRO_5007831179" evidence="1">
    <location>
        <begin position="20"/>
        <end position="96"/>
    </location>
</feature>
<protein>
    <submittedName>
        <fullName evidence="2">Uncharacterized protein</fullName>
    </submittedName>
</protein>